<evidence type="ECO:0000256" key="1">
    <source>
        <dbReference type="ARBA" id="ARBA00023125"/>
    </source>
</evidence>
<gene>
    <name evidence="3" type="ORF">GCM10010466_49200</name>
</gene>
<dbReference type="SUPFAM" id="SSF46955">
    <property type="entry name" value="Putative DNA-binding domain"/>
    <property type="match status" value="1"/>
</dbReference>
<dbReference type="PANTHER" id="PTHR30204:SF89">
    <property type="entry name" value="HTH MERR-TYPE DOMAIN-CONTAINING PROTEIN"/>
    <property type="match status" value="1"/>
</dbReference>
<evidence type="ECO:0000313" key="3">
    <source>
        <dbReference type="EMBL" id="GAA3152375.1"/>
    </source>
</evidence>
<evidence type="ECO:0000259" key="2">
    <source>
        <dbReference type="PROSITE" id="PS50937"/>
    </source>
</evidence>
<dbReference type="Pfam" id="PF13411">
    <property type="entry name" value="MerR_1"/>
    <property type="match status" value="1"/>
</dbReference>
<dbReference type="Gene3D" id="1.10.1660.10">
    <property type="match status" value="1"/>
</dbReference>
<proteinExistence type="predicted"/>
<dbReference type="PANTHER" id="PTHR30204">
    <property type="entry name" value="REDOX-CYCLING DRUG-SENSING TRANSCRIPTIONAL ACTIVATOR SOXR"/>
    <property type="match status" value="1"/>
</dbReference>
<keyword evidence="1" id="KW-0238">DNA-binding</keyword>
<sequence>MSSQAARTHMSIGEVLALLQGEFPDVSISKIRFLEGEGLIEPERSPSGYRRFTYADVERLRYILSEQRDRYLPLRVIKDRLDAADREERPVARPRALPSEAQQEVRLSREELLAAAEIDEETLAELEDYGLVAAVARHYDADALAVARSVGALAAFGLRARHLRAVRAAAEREAGLVEQAVAPLLRRRAPGAIDRADEAAREISGRLLELHAALLRSGVRGVLGR</sequence>
<dbReference type="InterPro" id="IPR047057">
    <property type="entry name" value="MerR_fam"/>
</dbReference>
<dbReference type="CDD" id="cd00592">
    <property type="entry name" value="HTH_MerR-like"/>
    <property type="match status" value="1"/>
</dbReference>
<protein>
    <submittedName>
        <fullName evidence="3">MerR family transcriptional regulator</fullName>
    </submittedName>
</protein>
<dbReference type="InterPro" id="IPR009061">
    <property type="entry name" value="DNA-bd_dom_put_sf"/>
</dbReference>
<name>A0ABP6NLL3_9ACTN</name>
<evidence type="ECO:0000313" key="4">
    <source>
        <dbReference type="Proteomes" id="UP001500320"/>
    </source>
</evidence>
<comment type="caution">
    <text evidence="3">The sequence shown here is derived from an EMBL/GenBank/DDBJ whole genome shotgun (WGS) entry which is preliminary data.</text>
</comment>
<dbReference type="PROSITE" id="PS50937">
    <property type="entry name" value="HTH_MERR_2"/>
    <property type="match status" value="1"/>
</dbReference>
<dbReference type="InterPro" id="IPR000551">
    <property type="entry name" value="MerR-type_HTH_dom"/>
</dbReference>
<organism evidence="3 4">
    <name type="scientific">Planomonospora alba</name>
    <dbReference type="NCBI Taxonomy" id="161354"/>
    <lineage>
        <taxon>Bacteria</taxon>
        <taxon>Bacillati</taxon>
        <taxon>Actinomycetota</taxon>
        <taxon>Actinomycetes</taxon>
        <taxon>Streptosporangiales</taxon>
        <taxon>Streptosporangiaceae</taxon>
        <taxon>Planomonospora</taxon>
    </lineage>
</organism>
<dbReference type="EMBL" id="BAAAUT010000044">
    <property type="protein sequence ID" value="GAA3152375.1"/>
    <property type="molecule type" value="Genomic_DNA"/>
</dbReference>
<accession>A0ABP6NLL3</accession>
<keyword evidence="4" id="KW-1185">Reference proteome</keyword>
<dbReference type="SMART" id="SM00422">
    <property type="entry name" value="HTH_MERR"/>
    <property type="match status" value="1"/>
</dbReference>
<dbReference type="Proteomes" id="UP001500320">
    <property type="component" value="Unassembled WGS sequence"/>
</dbReference>
<feature type="domain" description="HTH merR-type" evidence="2">
    <location>
        <begin position="25"/>
        <end position="83"/>
    </location>
</feature>
<reference evidence="4" key="1">
    <citation type="journal article" date="2019" name="Int. J. Syst. Evol. Microbiol.">
        <title>The Global Catalogue of Microorganisms (GCM) 10K type strain sequencing project: providing services to taxonomists for standard genome sequencing and annotation.</title>
        <authorList>
            <consortium name="The Broad Institute Genomics Platform"/>
            <consortium name="The Broad Institute Genome Sequencing Center for Infectious Disease"/>
            <person name="Wu L."/>
            <person name="Ma J."/>
        </authorList>
    </citation>
    <scope>NUCLEOTIDE SEQUENCE [LARGE SCALE GENOMIC DNA]</scope>
    <source>
        <strain evidence="4">JCM 9373</strain>
    </source>
</reference>